<feature type="compositionally biased region" description="Basic and acidic residues" evidence="5">
    <location>
        <begin position="218"/>
        <end position="235"/>
    </location>
</feature>
<comment type="caution">
    <text evidence="6">The sequence shown here is derived from an EMBL/GenBank/DDBJ whole genome shotgun (WGS) entry which is preliminary data.</text>
</comment>
<reference evidence="7" key="1">
    <citation type="journal article" date="2017" name="Nat. Microbiol.">
        <title>Global analysis of biosynthetic gene clusters reveals vast potential of secondary metabolite production in Penicillium species.</title>
        <authorList>
            <person name="Nielsen J.C."/>
            <person name="Grijseels S."/>
            <person name="Prigent S."/>
            <person name="Ji B."/>
            <person name="Dainat J."/>
            <person name="Nielsen K.F."/>
            <person name="Frisvad J.C."/>
            <person name="Workman M."/>
            <person name="Nielsen J."/>
        </authorList>
    </citation>
    <scope>NUCLEOTIDE SEQUENCE [LARGE SCALE GENOMIC DNA]</scope>
    <source>
        <strain evidence="7">IBT 24891</strain>
    </source>
</reference>
<feature type="compositionally biased region" description="Acidic residues" evidence="5">
    <location>
        <begin position="296"/>
        <end position="312"/>
    </location>
</feature>
<keyword evidence="4" id="KW-0539">Nucleus</keyword>
<sequence>MPPKPATRRPTARRTEQAEGSASAAAEATSTQNATPENRTQSATPGTTGRQPVQRLQSLKKRESSGSISASGRPLSNLSGEPPKPAMKYQPKKNVQRRSKEERDAMSKLEQERHNERLKEAAAIQRGRGGGRGRGAFRGRGGPVGTGGFGPQGGARRGRGGSAFGPRSYDRSQTRSVFSAGGSRPPMDYDSDDDDESGIRLSIDQIGLSDDSDSDLPQDAKGKLPARSKDPELRGLKPVRVQRLEHEDRVVSVNMESSTARTDELRKKAEHEAKAAQGEEVTPEQEEEPRIKAEPVDEDTQMPDIVPVEDDGFLPKQKVRVRRKISDPESSPVKPKAKAPEPQKVKRDPRELLRTREEIDEYDRHLDDLAHVQELFRESEPEKSAEAQQSGNEAVEPSTEKTPAAESGTDTPAEGEAEADKQETDEQAEDKTAKNLVGQLFLMQFPPMTPNLTIPGSENPDPPAPEAAGEAEPETNNTQNDVKTEGNEVEITDADAPPPTETPKVITANTDWSLPAGKAGKLNVHKSGRITMDWGGISFELDRAAMVDFVQEALIVSSSQDEPGVKKEDGQEEEENRAWSMGQLCGKFTVMPNWDEML</sequence>
<dbReference type="GO" id="GO:0042797">
    <property type="term" value="P:tRNA transcription by RNA polymerase III"/>
    <property type="evidence" value="ECO:0007669"/>
    <property type="project" value="TreeGrafter"/>
</dbReference>
<evidence type="ECO:0000313" key="7">
    <source>
        <dbReference type="Proteomes" id="UP000191285"/>
    </source>
</evidence>
<dbReference type="EMBL" id="MLKD01000004">
    <property type="protein sequence ID" value="OQE27301.1"/>
    <property type="molecule type" value="Genomic_DNA"/>
</dbReference>
<feature type="region of interest" description="Disordered" evidence="5">
    <location>
        <begin position="558"/>
        <end position="577"/>
    </location>
</feature>
<keyword evidence="7" id="KW-1185">Reference proteome</keyword>
<dbReference type="AlphaFoldDB" id="A0A1V6TM06"/>
<feature type="compositionally biased region" description="Gly residues" evidence="5">
    <location>
        <begin position="138"/>
        <end position="163"/>
    </location>
</feature>
<dbReference type="PANTHER" id="PTHR13408">
    <property type="entry name" value="DNA-DIRECTED RNA POLYMERASE III"/>
    <property type="match status" value="1"/>
</dbReference>
<name>A0A1V6TM06_9EURO</name>
<protein>
    <recommendedName>
        <fullName evidence="8">DNA-directed RNA polymerase III RPC4</fullName>
    </recommendedName>
</protein>
<keyword evidence="2" id="KW-0240">DNA-directed RNA polymerase</keyword>
<dbReference type="PANTHER" id="PTHR13408:SF0">
    <property type="entry name" value="DNA-DIRECTED RNA POLYMERASE III SUBUNIT RPC4"/>
    <property type="match status" value="1"/>
</dbReference>
<feature type="region of interest" description="Disordered" evidence="5">
    <location>
        <begin position="1"/>
        <end position="509"/>
    </location>
</feature>
<proteinExistence type="predicted"/>
<dbReference type="Pfam" id="PF05132">
    <property type="entry name" value="RNA_pol_Rpc4"/>
    <property type="match status" value="1"/>
</dbReference>
<feature type="compositionally biased region" description="Basic and acidic residues" evidence="5">
    <location>
        <begin position="98"/>
        <end position="120"/>
    </location>
</feature>
<evidence type="ECO:0000256" key="1">
    <source>
        <dbReference type="ARBA" id="ARBA00004123"/>
    </source>
</evidence>
<feature type="compositionally biased region" description="Basic and acidic residues" evidence="5">
    <location>
        <begin position="418"/>
        <end position="433"/>
    </location>
</feature>
<keyword evidence="3" id="KW-0804">Transcription</keyword>
<dbReference type="OrthoDB" id="5836119at2759"/>
<feature type="compositionally biased region" description="Basic residues" evidence="5">
    <location>
        <begin position="1"/>
        <end position="12"/>
    </location>
</feature>
<dbReference type="Proteomes" id="UP000191285">
    <property type="component" value="Unassembled WGS sequence"/>
</dbReference>
<feature type="compositionally biased region" description="Low complexity" evidence="5">
    <location>
        <begin position="18"/>
        <end position="35"/>
    </location>
</feature>
<dbReference type="GO" id="GO:0003677">
    <property type="term" value="F:DNA binding"/>
    <property type="evidence" value="ECO:0007669"/>
    <property type="project" value="InterPro"/>
</dbReference>
<evidence type="ECO:0000256" key="2">
    <source>
        <dbReference type="ARBA" id="ARBA00022478"/>
    </source>
</evidence>
<dbReference type="STRING" id="303698.A0A1V6TM06"/>
<dbReference type="GO" id="GO:0005666">
    <property type="term" value="C:RNA polymerase III complex"/>
    <property type="evidence" value="ECO:0007669"/>
    <property type="project" value="InterPro"/>
</dbReference>
<feature type="compositionally biased region" description="Polar residues" evidence="5">
    <location>
        <begin position="36"/>
        <end position="57"/>
    </location>
</feature>
<feature type="compositionally biased region" description="Polar residues" evidence="5">
    <location>
        <begin position="65"/>
        <end position="79"/>
    </location>
</feature>
<feature type="compositionally biased region" description="Basic and acidic residues" evidence="5">
    <location>
        <begin position="261"/>
        <end position="274"/>
    </location>
</feature>
<evidence type="ECO:0000256" key="5">
    <source>
        <dbReference type="SAM" id="MobiDB-lite"/>
    </source>
</evidence>
<evidence type="ECO:0008006" key="8">
    <source>
        <dbReference type="Google" id="ProtNLM"/>
    </source>
</evidence>
<comment type="subcellular location">
    <subcellularLocation>
        <location evidence="1">Nucleus</location>
    </subcellularLocation>
</comment>
<gene>
    <name evidence="6" type="ORF">PENSTE_c004G01526</name>
</gene>
<dbReference type="InterPro" id="IPR007811">
    <property type="entry name" value="RPC4"/>
</dbReference>
<accession>A0A1V6TM06</accession>
<evidence type="ECO:0000256" key="4">
    <source>
        <dbReference type="ARBA" id="ARBA00023242"/>
    </source>
</evidence>
<organism evidence="6 7">
    <name type="scientific">Penicillium steckii</name>
    <dbReference type="NCBI Taxonomy" id="303698"/>
    <lineage>
        <taxon>Eukaryota</taxon>
        <taxon>Fungi</taxon>
        <taxon>Dikarya</taxon>
        <taxon>Ascomycota</taxon>
        <taxon>Pezizomycotina</taxon>
        <taxon>Eurotiomycetes</taxon>
        <taxon>Eurotiomycetidae</taxon>
        <taxon>Eurotiales</taxon>
        <taxon>Aspergillaceae</taxon>
        <taxon>Penicillium</taxon>
    </lineage>
</organism>
<feature type="compositionally biased region" description="Basic and acidic residues" evidence="5">
    <location>
        <begin position="338"/>
        <end position="385"/>
    </location>
</feature>
<evidence type="ECO:0000256" key="3">
    <source>
        <dbReference type="ARBA" id="ARBA00023163"/>
    </source>
</evidence>
<evidence type="ECO:0000313" key="6">
    <source>
        <dbReference type="EMBL" id="OQE27301.1"/>
    </source>
</evidence>